<reference evidence="1 2" key="1">
    <citation type="journal article" date="2024" name="Nat. Commun.">
        <title>Phylogenomics reveals the evolutionary origins of lichenization in chlorophyte algae.</title>
        <authorList>
            <person name="Puginier C."/>
            <person name="Libourel C."/>
            <person name="Otte J."/>
            <person name="Skaloud P."/>
            <person name="Haon M."/>
            <person name="Grisel S."/>
            <person name="Petersen M."/>
            <person name="Berrin J.G."/>
            <person name="Delaux P.M."/>
            <person name="Dal Grande F."/>
            <person name="Keller J."/>
        </authorList>
    </citation>
    <scope>NUCLEOTIDE SEQUENCE [LARGE SCALE GENOMIC DNA]</scope>
    <source>
        <strain evidence="1 2">SAG 245.80</strain>
    </source>
</reference>
<name>A0AAW1QY91_9CHLO</name>
<evidence type="ECO:0000313" key="1">
    <source>
        <dbReference type="EMBL" id="KAK9826402.1"/>
    </source>
</evidence>
<comment type="caution">
    <text evidence="1">The sequence shown here is derived from an EMBL/GenBank/DDBJ whole genome shotgun (WGS) entry which is preliminary data.</text>
</comment>
<sequence length="91" mass="10066">MAENSQWRPAGTAVLAGRVGLRAWLFDKIWYTCKCWTAGIVLCFGICHSQLLLCRATVPDTASAEARARWVCATSAYTLRASKQQSVDTVR</sequence>
<evidence type="ECO:0000313" key="2">
    <source>
        <dbReference type="Proteomes" id="UP001445335"/>
    </source>
</evidence>
<dbReference type="EMBL" id="JALJOU010000065">
    <property type="protein sequence ID" value="KAK9826402.1"/>
    <property type="molecule type" value="Genomic_DNA"/>
</dbReference>
<accession>A0AAW1QY91</accession>
<organism evidence="1 2">
    <name type="scientific">Elliptochloris bilobata</name>
    <dbReference type="NCBI Taxonomy" id="381761"/>
    <lineage>
        <taxon>Eukaryota</taxon>
        <taxon>Viridiplantae</taxon>
        <taxon>Chlorophyta</taxon>
        <taxon>core chlorophytes</taxon>
        <taxon>Trebouxiophyceae</taxon>
        <taxon>Trebouxiophyceae incertae sedis</taxon>
        <taxon>Elliptochloris clade</taxon>
        <taxon>Elliptochloris</taxon>
    </lineage>
</organism>
<dbReference type="AlphaFoldDB" id="A0AAW1QY91"/>
<keyword evidence="2" id="KW-1185">Reference proteome</keyword>
<gene>
    <name evidence="1" type="ORF">WJX81_000292</name>
</gene>
<protein>
    <submittedName>
        <fullName evidence="1">Uncharacterized protein</fullName>
    </submittedName>
</protein>
<dbReference type="Proteomes" id="UP001445335">
    <property type="component" value="Unassembled WGS sequence"/>
</dbReference>
<proteinExistence type="predicted"/>